<sequence length="135" mass="14853">MKAKKTAVGDIVLIPLAEGFRPAKVLYVSQRYKDTILLGIYKTAVNGQQMPDELPDGFALLLYTSKASIQKQRWPAVGHEPLRTAQTQLDRRIVATQLWQGDEHLGPASAQDRLDLPEMQVMGAGLVEKKAAALS</sequence>
<name>A0A9X1YRT4_9PSED</name>
<proteinExistence type="predicted"/>
<comment type="caution">
    <text evidence="1">The sequence shown here is derived from an EMBL/GenBank/DDBJ whole genome shotgun (WGS) entry which is preliminary data.</text>
</comment>
<reference evidence="1 2" key="2">
    <citation type="journal article" date="2023" name="Plant Pathol.">
        <title>Dismantling and reorganizing Pseudomonas marginalis sensu#lato.</title>
        <authorList>
            <person name="Sawada H."/>
            <person name="Fujikawa T."/>
            <person name="Satou M."/>
        </authorList>
    </citation>
    <scope>NUCLEOTIDE SEQUENCE [LARGE SCALE GENOMIC DNA]</scope>
    <source>
        <strain evidence="1 2">MAFF 302030</strain>
    </source>
</reference>
<organism evidence="1 2">
    <name type="scientific">Pseudomonas morbosilactucae</name>
    <dbReference type="NCBI Taxonomy" id="2938197"/>
    <lineage>
        <taxon>Bacteria</taxon>
        <taxon>Pseudomonadati</taxon>
        <taxon>Pseudomonadota</taxon>
        <taxon>Gammaproteobacteria</taxon>
        <taxon>Pseudomonadales</taxon>
        <taxon>Pseudomonadaceae</taxon>
        <taxon>Pseudomonas</taxon>
    </lineage>
</organism>
<dbReference type="AlphaFoldDB" id="A0A9X1YRT4"/>
<protein>
    <submittedName>
        <fullName evidence="1">Uncharacterized protein</fullName>
    </submittedName>
</protein>
<gene>
    <name evidence="1" type="ORF">M1B34_02460</name>
</gene>
<reference evidence="1 2" key="1">
    <citation type="journal article" date="2022" name="Int. J. Syst. Evol. Microbiol.">
        <title>Pseudomonas aegrilactucae sp. nov. and Pseudomonas morbosilactucae sp. nov., pathogens causing bacterial rot of lettuce in Japan.</title>
        <authorList>
            <person name="Sawada H."/>
            <person name="Fujikawa T."/>
            <person name="Satou M."/>
        </authorList>
    </citation>
    <scope>NUCLEOTIDE SEQUENCE [LARGE SCALE GENOMIC DNA]</scope>
    <source>
        <strain evidence="1 2">MAFF 302030</strain>
    </source>
</reference>
<evidence type="ECO:0000313" key="1">
    <source>
        <dbReference type="EMBL" id="MCK9796634.1"/>
    </source>
</evidence>
<dbReference type="EMBL" id="JALQCW010000004">
    <property type="protein sequence ID" value="MCK9796634.1"/>
    <property type="molecule type" value="Genomic_DNA"/>
</dbReference>
<evidence type="ECO:0000313" key="2">
    <source>
        <dbReference type="Proteomes" id="UP001155059"/>
    </source>
</evidence>
<dbReference type="RefSeq" id="WP_268264366.1">
    <property type="nucleotide sequence ID" value="NZ_JALQCW010000004.1"/>
</dbReference>
<accession>A0A9X1YRT4</accession>
<dbReference type="Proteomes" id="UP001155059">
    <property type="component" value="Unassembled WGS sequence"/>
</dbReference>